<evidence type="ECO:0000313" key="3">
    <source>
        <dbReference type="Proteomes" id="UP000075398"/>
    </source>
</evidence>
<dbReference type="Proteomes" id="UP000075398">
    <property type="component" value="Unassembled WGS sequence"/>
</dbReference>
<dbReference type="AlphaFoldDB" id="A0A150ISD4"/>
<reference evidence="3 4" key="1">
    <citation type="journal article" date="2016" name="ISME J.">
        <title>Chasing the elusive Euryarchaeota class WSA2: genomes reveal a uniquely fastidious methyl-reducing methanogen.</title>
        <authorList>
            <person name="Nobu M.K."/>
            <person name="Narihiro T."/>
            <person name="Kuroda K."/>
            <person name="Mei R."/>
            <person name="Liu W.T."/>
        </authorList>
    </citation>
    <scope>NUCLEOTIDE SEQUENCE [LARGE SCALE GENOMIC DNA]</scope>
    <source>
        <strain evidence="1">B15fssc0709_Meth_Bin003</strain>
        <strain evidence="2">U1lsi0528_Bin055</strain>
    </source>
</reference>
<gene>
    <name evidence="2" type="ORF">AMQ22_00215</name>
    <name evidence="1" type="ORF">APG11_00828</name>
</gene>
<dbReference type="EMBL" id="LNGC01000004">
    <property type="protein sequence ID" value="KYC53544.1"/>
    <property type="molecule type" value="Genomic_DNA"/>
</dbReference>
<name>A0A150ISD4_9EURY</name>
<dbReference type="EMBL" id="LNGF01000015">
    <property type="protein sequence ID" value="KYC47853.1"/>
    <property type="molecule type" value="Genomic_DNA"/>
</dbReference>
<protein>
    <submittedName>
        <fullName evidence="1">Uncharacterized protein</fullName>
    </submittedName>
</protein>
<accession>A0A150ISD4</accession>
<sequence>MDNKTFMKIIEKQIALENEIMGVKGRDYTIGNSDRHYNFKLVAELVGITPEQVLMVYWLKHVLSILNHARGGNESEPVETRIADLRNYMLLYRGLVEEKKATKPIDHKTIPMESLEFCNECRGNCPGCNGKDNGDNVIEAGFIACDKEGNKIETE</sequence>
<accession>A0A150J9A3</accession>
<comment type="caution">
    <text evidence="1">The sequence shown here is derived from an EMBL/GenBank/DDBJ whole genome shotgun (WGS) entry which is preliminary data.</text>
</comment>
<organism evidence="1 4">
    <name type="scientific">Candidatus Methanofastidiosum methylothiophilum</name>
    <dbReference type="NCBI Taxonomy" id="1705564"/>
    <lineage>
        <taxon>Archaea</taxon>
        <taxon>Methanobacteriati</taxon>
        <taxon>Methanobacteriota</taxon>
        <taxon>Stenosarchaea group</taxon>
        <taxon>Candidatus Methanofastidiosia</taxon>
        <taxon>Candidatus Methanofastidiosales</taxon>
        <taxon>Candidatus Methanofastidiosaceae</taxon>
        <taxon>Candidatus Methanofastidiosum</taxon>
    </lineage>
</organism>
<evidence type="ECO:0000313" key="2">
    <source>
        <dbReference type="EMBL" id="KYC53544.1"/>
    </source>
</evidence>
<evidence type="ECO:0000313" key="4">
    <source>
        <dbReference type="Proteomes" id="UP000091929"/>
    </source>
</evidence>
<dbReference type="Proteomes" id="UP000091929">
    <property type="component" value="Unassembled WGS sequence"/>
</dbReference>
<proteinExistence type="predicted"/>
<evidence type="ECO:0000313" key="1">
    <source>
        <dbReference type="EMBL" id="KYC47853.1"/>
    </source>
</evidence>